<name>A0A8H8CL76_PSICU</name>
<feature type="coiled-coil region" evidence="1">
    <location>
        <begin position="113"/>
        <end position="175"/>
    </location>
</feature>
<comment type="caution">
    <text evidence="3">The sequence shown here is derived from an EMBL/GenBank/DDBJ whole genome shotgun (WGS) entry which is preliminary data.</text>
</comment>
<feature type="compositionally biased region" description="Polar residues" evidence="2">
    <location>
        <begin position="353"/>
        <end position="365"/>
    </location>
</feature>
<proteinExistence type="predicted"/>
<sequence>MNVPDSSRPTTPETPLTSSLYHATSTIDDLTAALANFSRVPSPDPVVSLSCCCGKDDCENLKAWLELKSRLGSRLVLSAEVGQALLQRHAAYVRQSERGLQSSNGQYMPTVERLTSQVTNDELQNELEELSREKAQLEKKLNQALVNNEVTEVSNKTILQELQEAREMISRLTAHHARSVGWDTRLSAALKERDDMQQERDGETHRARLAESRFAALKEKTAKLQSEVRRLQESLEEKRHSRLELSETILQEAKSRLDSFRNSHLGVTAKVEEEQLTTVLESLVQDNETLKRDNAELQHLLTESREDLHALQEELDEQRATASPLPRSGANTPHSRHFHSGSVPSISLKDFISTPSKGHRNTSTEGRSRRRSAPQNIDVRRHYIPSQEPLTPETTRSPASFTESLAPGDKWNSFGRISPSKSPISYEIQDDGGYDEHERSNARKPLLLLTRSRATQTDPLLDSALSPSPLPLHFSSLSPHEQQSETSSFSESQSQSSHVSAILERVTNLFNRLSQTDALTLTNRLKRQHLKGADVGHLSRSTVSNIVADATGLRSQFRMLLEDEKTVTTCNRKDLRVLFKLVKDIFTEMGHMRVTLNDVVLDPSSAPRISELALNPGKVEAERREREKERDAATQGGVTAWMAPISKLFSPTGRETFASPNRNGLARSTSSGASNSTVRPPRFVPKLGPALAASATTVNVEFSGSGVGRAVTSTFSAQPIPATESSADTSMSTQGTSSGLMDIFAGAPRNVELDPWVVVPSTSNPNQTLRKAPSFMNSSDLSTATIGRSNGRKNANRLSRNVDAVIDVERPQDIDEEPDYLPPLLQRTLRRRGLSDSSIHSTFTNHGDDPKSPHLPPSPQRQAFVFPNTSARLPAWPDRASMFQVLSRTVQNLRASATTSGSAVPSSPPPPPRANETGVNEESSTSTLPSGQTRNRLAEEGVPNQPSTPRKVSQMRSALSITTPTRGGTMLPNLSSWVASSAVFDPVPSADPFVASSHRDESFMRGRTETDETHTRDYY</sequence>
<dbReference type="AlphaFoldDB" id="A0A8H8CL76"/>
<feature type="region of interest" description="Disordered" evidence="2">
    <location>
        <begin position="837"/>
        <end position="862"/>
    </location>
</feature>
<keyword evidence="1" id="KW-0175">Coiled coil</keyword>
<protein>
    <submittedName>
        <fullName evidence="3">Uncharacterized protein</fullName>
    </submittedName>
</protein>
<feature type="region of interest" description="Disordered" evidence="2">
    <location>
        <begin position="316"/>
        <end position="439"/>
    </location>
</feature>
<feature type="region of interest" description="Disordered" evidence="2">
    <location>
        <begin position="652"/>
        <end position="680"/>
    </location>
</feature>
<feature type="region of interest" description="Disordered" evidence="2">
    <location>
        <begin position="471"/>
        <end position="494"/>
    </location>
</feature>
<accession>A0A8H8CL76</accession>
<evidence type="ECO:0000256" key="1">
    <source>
        <dbReference type="SAM" id="Coils"/>
    </source>
</evidence>
<dbReference type="OrthoDB" id="4088568at2759"/>
<reference evidence="3" key="1">
    <citation type="submission" date="2021-02" db="EMBL/GenBank/DDBJ databases">
        <title>Psilocybe cubensis genome.</title>
        <authorList>
            <person name="Mckernan K.J."/>
            <person name="Crawford S."/>
            <person name="Trippe A."/>
            <person name="Kane L.T."/>
            <person name="Mclaughlin S."/>
        </authorList>
    </citation>
    <scope>NUCLEOTIDE SEQUENCE [LARGE SCALE GENOMIC DNA]</scope>
    <source>
        <strain evidence="3">MGC-MH-2018</strain>
    </source>
</reference>
<feature type="region of interest" description="Disordered" evidence="2">
    <location>
        <begin position="985"/>
        <end position="1019"/>
    </location>
</feature>
<feature type="compositionally biased region" description="Polar residues" evidence="2">
    <location>
        <begin position="944"/>
        <end position="956"/>
    </location>
</feature>
<dbReference type="EMBL" id="JAFIQS010000005">
    <property type="protein sequence ID" value="KAG5168799.1"/>
    <property type="molecule type" value="Genomic_DNA"/>
</dbReference>
<evidence type="ECO:0000313" key="3">
    <source>
        <dbReference type="EMBL" id="KAG5168799.1"/>
    </source>
</evidence>
<feature type="compositionally biased region" description="Basic and acidic residues" evidence="2">
    <location>
        <begin position="997"/>
        <end position="1019"/>
    </location>
</feature>
<feature type="region of interest" description="Disordered" evidence="2">
    <location>
        <begin position="894"/>
        <end position="956"/>
    </location>
</feature>
<feature type="compositionally biased region" description="Polar residues" evidence="2">
    <location>
        <begin position="917"/>
        <end position="935"/>
    </location>
</feature>
<feature type="coiled-coil region" evidence="1">
    <location>
        <begin position="207"/>
        <end position="248"/>
    </location>
</feature>
<evidence type="ECO:0000256" key="2">
    <source>
        <dbReference type="SAM" id="MobiDB-lite"/>
    </source>
</evidence>
<feature type="compositionally biased region" description="Polar residues" evidence="2">
    <location>
        <begin position="658"/>
        <end position="678"/>
    </location>
</feature>
<gene>
    <name evidence="3" type="ORF">JR316_005351</name>
</gene>
<feature type="compositionally biased region" description="Polar residues" evidence="2">
    <location>
        <begin position="388"/>
        <end position="403"/>
    </location>
</feature>
<organism evidence="3">
    <name type="scientific">Psilocybe cubensis</name>
    <name type="common">Psychedelic mushroom</name>
    <name type="synonym">Stropharia cubensis</name>
    <dbReference type="NCBI Taxonomy" id="181762"/>
    <lineage>
        <taxon>Eukaryota</taxon>
        <taxon>Fungi</taxon>
        <taxon>Dikarya</taxon>
        <taxon>Basidiomycota</taxon>
        <taxon>Agaricomycotina</taxon>
        <taxon>Agaricomycetes</taxon>
        <taxon>Agaricomycetidae</taxon>
        <taxon>Agaricales</taxon>
        <taxon>Agaricineae</taxon>
        <taxon>Strophariaceae</taxon>
        <taxon>Psilocybe</taxon>
    </lineage>
</organism>
<feature type="compositionally biased region" description="Low complexity" evidence="2">
    <location>
        <begin position="895"/>
        <end position="905"/>
    </location>
</feature>